<dbReference type="STRING" id="1218493.JF76_10390"/>
<evidence type="ECO:0000256" key="5">
    <source>
        <dbReference type="ARBA" id="ARBA00023277"/>
    </source>
</evidence>
<dbReference type="Pfam" id="PF07385">
    <property type="entry name" value="Lyx_isomer"/>
    <property type="match status" value="1"/>
</dbReference>
<dbReference type="EMBL" id="JXBY01000019">
    <property type="protein sequence ID" value="KJY55402.1"/>
    <property type="molecule type" value="Genomic_DNA"/>
</dbReference>
<comment type="similarity">
    <text evidence="7">Belongs to the D-lyxose ketol-isomerase family.</text>
</comment>
<keyword evidence="2" id="KW-0479">Metal-binding</keyword>
<dbReference type="Proteomes" id="UP000033533">
    <property type="component" value="Unassembled WGS sequence"/>
</dbReference>
<evidence type="ECO:0000256" key="7">
    <source>
        <dbReference type="ARBA" id="ARBA00044951"/>
    </source>
</evidence>
<dbReference type="GO" id="GO:0047828">
    <property type="term" value="F:D-lyxose ketol-isomerase activity"/>
    <property type="evidence" value="ECO:0007669"/>
    <property type="project" value="UniProtKB-EC"/>
</dbReference>
<evidence type="ECO:0000256" key="8">
    <source>
        <dbReference type="ARBA" id="ARBA00044972"/>
    </source>
</evidence>
<dbReference type="GO" id="GO:0046872">
    <property type="term" value="F:metal ion binding"/>
    <property type="evidence" value="ECO:0007669"/>
    <property type="project" value="UniProtKB-KW"/>
</dbReference>
<dbReference type="InterPro" id="IPR014710">
    <property type="entry name" value="RmlC-like_jellyroll"/>
</dbReference>
<dbReference type="HOGENOM" id="CLU_1204311_0_0_9"/>
<evidence type="ECO:0000256" key="2">
    <source>
        <dbReference type="ARBA" id="ARBA00022723"/>
    </source>
</evidence>
<gene>
    <name evidence="9" type="ORF">JF76_10390</name>
</gene>
<evidence type="ECO:0000313" key="10">
    <source>
        <dbReference type="Proteomes" id="UP000033533"/>
    </source>
</evidence>
<evidence type="ECO:0000256" key="3">
    <source>
        <dbReference type="ARBA" id="ARBA00023211"/>
    </source>
</evidence>
<keyword evidence="3" id="KW-0464">Manganese</keyword>
<proteinExistence type="inferred from homology"/>
<protein>
    <recommendedName>
        <fullName evidence="8">D-lyxose ketol-isomerase</fullName>
        <ecNumber evidence="8">5.3.1.15</ecNumber>
    </recommendedName>
</protein>
<comment type="catalytic activity">
    <reaction evidence="6">
        <text>D-lyxose = D-xylulose</text>
        <dbReference type="Rhea" id="RHEA:14201"/>
        <dbReference type="ChEBI" id="CHEBI:16789"/>
        <dbReference type="ChEBI" id="CHEBI:17140"/>
        <dbReference type="EC" id="5.3.1.15"/>
    </reaction>
</comment>
<comment type="cofactor">
    <cofactor evidence="1">
        <name>Mn(2+)</name>
        <dbReference type="ChEBI" id="CHEBI:29035"/>
    </cofactor>
</comment>
<name>A0A0F4L983_9LACO</name>
<evidence type="ECO:0000256" key="4">
    <source>
        <dbReference type="ARBA" id="ARBA00023235"/>
    </source>
</evidence>
<dbReference type="InterPro" id="IPR047581">
    <property type="entry name" value="EcSI_cupin"/>
</dbReference>
<dbReference type="CDD" id="cd20309">
    <property type="entry name" value="cupin_EcSI"/>
    <property type="match status" value="1"/>
</dbReference>
<comment type="caution">
    <text evidence="9">The sequence shown here is derived from an EMBL/GenBank/DDBJ whole genome shotgun (WGS) entry which is preliminary data.</text>
</comment>
<dbReference type="EC" id="5.3.1.15" evidence="8"/>
<dbReference type="SUPFAM" id="SSF51182">
    <property type="entry name" value="RmlC-like cupins"/>
    <property type="match status" value="1"/>
</dbReference>
<dbReference type="OrthoDB" id="27002at2"/>
<evidence type="ECO:0000256" key="6">
    <source>
        <dbReference type="ARBA" id="ARBA00044907"/>
    </source>
</evidence>
<organism evidence="9 10">
    <name type="scientific">Lactobacillus kullabergensis</name>
    <dbReference type="NCBI Taxonomy" id="1218493"/>
    <lineage>
        <taxon>Bacteria</taxon>
        <taxon>Bacillati</taxon>
        <taxon>Bacillota</taxon>
        <taxon>Bacilli</taxon>
        <taxon>Lactobacillales</taxon>
        <taxon>Lactobacillaceae</taxon>
        <taxon>Lactobacillus</taxon>
    </lineage>
</organism>
<dbReference type="Gene3D" id="2.60.120.10">
    <property type="entry name" value="Jelly Rolls"/>
    <property type="match status" value="1"/>
</dbReference>
<dbReference type="RefSeq" id="WP_045928130.1">
    <property type="nucleotide sequence ID" value="NZ_JBHSZS010000025.1"/>
</dbReference>
<accession>A0A0F4L983</accession>
<evidence type="ECO:0000313" key="9">
    <source>
        <dbReference type="EMBL" id="KJY55402.1"/>
    </source>
</evidence>
<dbReference type="PATRIC" id="fig|1218493.3.peg.1091"/>
<keyword evidence="4" id="KW-0413">Isomerase</keyword>
<dbReference type="AlphaFoldDB" id="A0A0F4L983"/>
<evidence type="ECO:0000256" key="1">
    <source>
        <dbReference type="ARBA" id="ARBA00001936"/>
    </source>
</evidence>
<dbReference type="InterPro" id="IPR011051">
    <property type="entry name" value="RmlC_Cupin_sf"/>
</dbReference>
<sequence length="241" mass="28227">MKRSQINKILQKNIDFAKKHQVYFPQFASWNINDWTGLNERYREIVDNMLGWDVTDFGSKNFAKYGLVAFTFRNGNYEHTDIYPKPYCEKILFLEEGQELPYHFHKLKEEDTINRGGGNLLIRVWNSTKTGEIDHKSEVKIVKDGEKLVVPAGTTIKLEPGESLTATPGIYHKWDVESGTGKVMAWEVSKTNNDNLDNHFYKPIPRIPEIEEDELPYRLLFGDYPIWSKKLNFQFKPYENK</sequence>
<keyword evidence="5" id="KW-0119">Carbohydrate metabolism</keyword>
<dbReference type="InterPro" id="IPR010864">
    <property type="entry name" value="D-lyxose_isomer"/>
</dbReference>
<reference evidence="9 10" key="1">
    <citation type="submission" date="2014-12" db="EMBL/GenBank/DDBJ databases">
        <title>Comparative genomics of the lactic acid bacteria isolated from the honey bee gut.</title>
        <authorList>
            <person name="Ellegaard K.M."/>
            <person name="Tamarit D."/>
            <person name="Javelind E."/>
            <person name="Olofsson T."/>
            <person name="Andersson S.G."/>
            <person name="Vasquez A."/>
        </authorList>
    </citation>
    <scope>NUCLEOTIDE SEQUENCE [LARGE SCALE GENOMIC DNA]</scope>
    <source>
        <strain evidence="9 10">Biut2</strain>
    </source>
</reference>